<dbReference type="RefSeq" id="WP_106933812.1">
    <property type="nucleotide sequence ID" value="NZ_PYFT01000002.1"/>
</dbReference>
<gene>
    <name evidence="2" type="ORF">AHMF7605_29290</name>
</gene>
<name>A0A2T2Y910_9BACT</name>
<dbReference type="Gene3D" id="2.60.40.10">
    <property type="entry name" value="Immunoglobulins"/>
    <property type="match status" value="1"/>
</dbReference>
<sequence length="120" mass="13020">MTAAIFWAAVPLPRLVAIKPKLRKQRGLLGSKADEQNSGPYSISAVSTIGGQVTLTGQNLSAVTAVKVGNSTYSNLEINSAGTQIRFNYPPLWQNLKVVAWPAPWKATRFLSRTPTKPQN</sequence>
<dbReference type="AlphaFoldDB" id="A0A2T2Y910"/>
<organism evidence="2 3">
    <name type="scientific">Adhaeribacter arboris</name>
    <dbReference type="NCBI Taxonomy" id="2072846"/>
    <lineage>
        <taxon>Bacteria</taxon>
        <taxon>Pseudomonadati</taxon>
        <taxon>Bacteroidota</taxon>
        <taxon>Cytophagia</taxon>
        <taxon>Cytophagales</taxon>
        <taxon>Hymenobacteraceae</taxon>
        <taxon>Adhaeribacter</taxon>
    </lineage>
</organism>
<reference evidence="2 3" key="1">
    <citation type="submission" date="2018-03" db="EMBL/GenBank/DDBJ databases">
        <title>Adhaeribacter sp. HMF7605 Genome sequencing and assembly.</title>
        <authorList>
            <person name="Kang H."/>
            <person name="Kang J."/>
            <person name="Cha I."/>
            <person name="Kim H."/>
            <person name="Joh K."/>
        </authorList>
    </citation>
    <scope>NUCLEOTIDE SEQUENCE [LARGE SCALE GENOMIC DNA]</scope>
    <source>
        <strain evidence="2 3">HMF7605</strain>
    </source>
</reference>
<dbReference type="InterPro" id="IPR002909">
    <property type="entry name" value="IPT_dom"/>
</dbReference>
<evidence type="ECO:0000313" key="3">
    <source>
        <dbReference type="Proteomes" id="UP000240357"/>
    </source>
</evidence>
<feature type="domain" description="IPT/TIG" evidence="1">
    <location>
        <begin position="42"/>
        <end position="94"/>
    </location>
</feature>
<dbReference type="EMBL" id="PYFT01000002">
    <property type="protein sequence ID" value="PSR52002.1"/>
    <property type="molecule type" value="Genomic_DNA"/>
</dbReference>
<protein>
    <recommendedName>
        <fullName evidence="1">IPT/TIG domain-containing protein</fullName>
    </recommendedName>
</protein>
<proteinExistence type="predicted"/>
<comment type="caution">
    <text evidence="2">The sequence shown here is derived from an EMBL/GenBank/DDBJ whole genome shotgun (WGS) entry which is preliminary data.</text>
</comment>
<dbReference type="Pfam" id="PF01833">
    <property type="entry name" value="TIG"/>
    <property type="match status" value="1"/>
</dbReference>
<keyword evidence="3" id="KW-1185">Reference proteome</keyword>
<evidence type="ECO:0000313" key="2">
    <source>
        <dbReference type="EMBL" id="PSR52002.1"/>
    </source>
</evidence>
<dbReference type="Proteomes" id="UP000240357">
    <property type="component" value="Unassembled WGS sequence"/>
</dbReference>
<accession>A0A2T2Y910</accession>
<evidence type="ECO:0000259" key="1">
    <source>
        <dbReference type="Pfam" id="PF01833"/>
    </source>
</evidence>
<dbReference type="InterPro" id="IPR013783">
    <property type="entry name" value="Ig-like_fold"/>
</dbReference>